<keyword evidence="1" id="KW-0812">Transmembrane</keyword>
<dbReference type="EMBL" id="FMAQ01000023">
    <property type="protein sequence ID" value="SCC34656.1"/>
    <property type="molecule type" value="Genomic_DNA"/>
</dbReference>
<organism evidence="2 3">
    <name type="scientific">Gilliamella bombicola</name>
    <dbReference type="NCBI Taxonomy" id="1798182"/>
    <lineage>
        <taxon>Bacteria</taxon>
        <taxon>Pseudomonadati</taxon>
        <taxon>Pseudomonadota</taxon>
        <taxon>Gammaproteobacteria</taxon>
        <taxon>Orbales</taxon>
        <taxon>Orbaceae</taxon>
        <taxon>Gilliamella</taxon>
    </lineage>
</organism>
<evidence type="ECO:0008006" key="4">
    <source>
        <dbReference type="Google" id="ProtNLM"/>
    </source>
</evidence>
<dbReference type="Proteomes" id="UP000199670">
    <property type="component" value="Unassembled WGS sequence"/>
</dbReference>
<dbReference type="InterPro" id="IPR021354">
    <property type="entry name" value="DUF2975"/>
</dbReference>
<evidence type="ECO:0000313" key="2">
    <source>
        <dbReference type="EMBL" id="SCC34656.1"/>
    </source>
</evidence>
<dbReference type="STRING" id="1798182.GA0061081_1236"/>
<gene>
    <name evidence="2" type="ORF">GA0061081_1236</name>
</gene>
<feature type="transmembrane region" description="Helical" evidence="1">
    <location>
        <begin position="73"/>
        <end position="94"/>
    </location>
</feature>
<sequence length="192" mass="21958">MNTDMTKTHSRLNQYCRFMALLTLIPILIMLISSIFPFLYYFFDMQNIGLEFGGFSFIQSGIDNVDPKSLSGWQAAIATLIDTSLILILAYAFYQLRLLFINYSQSEYFSVKSANHCYVFGKLLVLWGIINFLSEPLLTMLLTYNQDASARYFSISFSSDDIITLFSAMSIMLIGQILKKACQLAEENKQFI</sequence>
<name>A0A1C4DTC9_9GAMM</name>
<keyword evidence="1" id="KW-1133">Transmembrane helix</keyword>
<accession>A0A1C4DTC9</accession>
<evidence type="ECO:0000313" key="3">
    <source>
        <dbReference type="Proteomes" id="UP000199670"/>
    </source>
</evidence>
<feature type="transmembrane region" description="Helical" evidence="1">
    <location>
        <begin position="153"/>
        <end position="174"/>
    </location>
</feature>
<reference evidence="3" key="1">
    <citation type="submission" date="2016-08" db="EMBL/GenBank/DDBJ databases">
        <authorList>
            <person name="Varghese N."/>
            <person name="Submissions Spin"/>
        </authorList>
    </citation>
    <scope>NUCLEOTIDE SEQUENCE [LARGE SCALE GENOMIC DNA]</scope>
    <source>
        <strain evidence="3">R-53248</strain>
    </source>
</reference>
<keyword evidence="3" id="KW-1185">Reference proteome</keyword>
<dbReference type="Pfam" id="PF11188">
    <property type="entry name" value="DUF2975"/>
    <property type="match status" value="1"/>
</dbReference>
<protein>
    <recommendedName>
        <fullName evidence="4">DUF2975 domain-containing protein</fullName>
    </recommendedName>
</protein>
<proteinExistence type="predicted"/>
<feature type="transmembrane region" description="Helical" evidence="1">
    <location>
        <begin position="21"/>
        <end position="43"/>
    </location>
</feature>
<keyword evidence="1" id="KW-0472">Membrane</keyword>
<feature type="transmembrane region" description="Helical" evidence="1">
    <location>
        <begin position="115"/>
        <end position="133"/>
    </location>
</feature>
<evidence type="ECO:0000256" key="1">
    <source>
        <dbReference type="SAM" id="Phobius"/>
    </source>
</evidence>
<dbReference type="RefSeq" id="WP_167349355.1">
    <property type="nucleotide sequence ID" value="NZ_FMAQ01000023.1"/>
</dbReference>
<dbReference type="AlphaFoldDB" id="A0A1C4DTC9"/>